<dbReference type="EMBL" id="CAJNOI010003047">
    <property type="protein sequence ID" value="CAF1503285.1"/>
    <property type="molecule type" value="Genomic_DNA"/>
</dbReference>
<feature type="repeat" description="TPR" evidence="8">
    <location>
        <begin position="618"/>
        <end position="651"/>
    </location>
</feature>
<dbReference type="SUPFAM" id="SSF56399">
    <property type="entry name" value="ADP-ribosylation"/>
    <property type="match status" value="1"/>
</dbReference>
<dbReference type="InterPro" id="IPR019734">
    <property type="entry name" value="TPR_rpt"/>
</dbReference>
<proteinExistence type="inferred from homology"/>
<evidence type="ECO:0000313" key="11">
    <source>
        <dbReference type="EMBL" id="CAF1503285.1"/>
    </source>
</evidence>
<evidence type="ECO:0000256" key="9">
    <source>
        <dbReference type="RuleBase" id="RU361228"/>
    </source>
</evidence>
<dbReference type="EMBL" id="CAJNOI010003050">
    <property type="protein sequence ID" value="CAF1503436.1"/>
    <property type="molecule type" value="Genomic_DNA"/>
</dbReference>
<comment type="similarity">
    <text evidence="1 9">Belongs to the Arg-specific ADP-ribosyltransferase family.</text>
</comment>
<dbReference type="PROSITE" id="PS50005">
    <property type="entry name" value="TPR"/>
    <property type="match status" value="8"/>
</dbReference>
<dbReference type="Pfam" id="PF13424">
    <property type="entry name" value="TPR_12"/>
    <property type="match status" value="3"/>
</dbReference>
<dbReference type="SUPFAM" id="SSF48452">
    <property type="entry name" value="TPR-like"/>
    <property type="match status" value="1"/>
</dbReference>
<dbReference type="Proteomes" id="UP000663832">
    <property type="component" value="Unassembled WGS sequence"/>
</dbReference>
<keyword evidence="10" id="KW-0963">Cytoplasm</keyword>
<evidence type="ECO:0000256" key="2">
    <source>
        <dbReference type="ARBA" id="ARBA00022676"/>
    </source>
</evidence>
<evidence type="ECO:0000313" key="12">
    <source>
        <dbReference type="EMBL" id="CAF1503331.1"/>
    </source>
</evidence>
<evidence type="ECO:0000256" key="8">
    <source>
        <dbReference type="PROSITE-ProRule" id="PRU00339"/>
    </source>
</evidence>
<keyword evidence="2 9" id="KW-0328">Glycosyltransferase</keyword>
<comment type="function">
    <text evidence="10">Kinesin is a microtubule-associated force-producing protein that play a role in organelle transport.</text>
</comment>
<keyword evidence="10" id="KW-0493">Microtubule</keyword>
<feature type="repeat" description="TPR" evidence="8">
    <location>
        <begin position="660"/>
        <end position="693"/>
    </location>
</feature>
<feature type="repeat" description="TPR" evidence="8">
    <location>
        <begin position="450"/>
        <end position="483"/>
    </location>
</feature>
<dbReference type="InterPro" id="IPR000768">
    <property type="entry name" value="ART"/>
</dbReference>
<dbReference type="EMBL" id="CAJNOM010003391">
    <property type="protein sequence ID" value="CAF1645081.1"/>
    <property type="molecule type" value="Genomic_DNA"/>
</dbReference>
<evidence type="ECO:0000313" key="18">
    <source>
        <dbReference type="EMBL" id="CAF1645091.1"/>
    </source>
</evidence>
<comment type="subunit">
    <text evidence="10">Oligomeric complex composed of two heavy chains and two light chains.</text>
</comment>
<name>A0A816DY25_9BILA</name>
<dbReference type="EC" id="2.4.2.31" evidence="9"/>
<feature type="repeat" description="TPR" evidence="8">
    <location>
        <begin position="534"/>
        <end position="567"/>
    </location>
</feature>
<comment type="caution">
    <text evidence="16">The sequence shown here is derived from an EMBL/GenBank/DDBJ whole genome shotgun (WGS) entry which is preliminary data.</text>
</comment>
<comment type="subcellular location">
    <subcellularLocation>
        <location evidence="10">Cytoplasm</location>
        <location evidence="10">Cytoskeleton</location>
    </subcellularLocation>
</comment>
<dbReference type="Gene3D" id="1.25.40.10">
    <property type="entry name" value="Tetratricopeptide repeat domain"/>
    <property type="match status" value="2"/>
</dbReference>
<dbReference type="InterPro" id="IPR011990">
    <property type="entry name" value="TPR-like_helical_dom_sf"/>
</dbReference>
<dbReference type="EMBL" id="CAJNOM010003389">
    <property type="protein sequence ID" value="CAF1645064.1"/>
    <property type="molecule type" value="Genomic_DNA"/>
</dbReference>
<dbReference type="GO" id="GO:0005871">
    <property type="term" value="C:kinesin complex"/>
    <property type="evidence" value="ECO:0007669"/>
    <property type="project" value="UniProtKB-UniRule"/>
</dbReference>
<keyword evidence="9" id="KW-0520">NAD</keyword>
<keyword evidence="19" id="KW-1185">Reference proteome</keyword>
<dbReference type="GO" id="GO:0106274">
    <property type="term" value="F:NAD+-protein-arginine ADP-ribosyltransferase activity"/>
    <property type="evidence" value="ECO:0007669"/>
    <property type="project" value="UniProtKB-EC"/>
</dbReference>
<dbReference type="EMBL" id="CAJNOI010003049">
    <property type="protein sequence ID" value="CAF1503385.1"/>
    <property type="molecule type" value="Genomic_DNA"/>
</dbReference>
<feature type="repeat" description="TPR" evidence="8">
    <location>
        <begin position="702"/>
        <end position="735"/>
    </location>
</feature>
<dbReference type="EMBL" id="CAJNOM010003388">
    <property type="protein sequence ID" value="CAF1645050.1"/>
    <property type="molecule type" value="Genomic_DNA"/>
</dbReference>
<evidence type="ECO:0000313" key="13">
    <source>
        <dbReference type="EMBL" id="CAF1503385.1"/>
    </source>
</evidence>
<dbReference type="PANTHER" id="PTHR45641">
    <property type="entry name" value="TETRATRICOPEPTIDE REPEAT PROTEIN (AFU_ORTHOLOGUE AFUA_6G03870)"/>
    <property type="match status" value="1"/>
</dbReference>
<comment type="similarity">
    <text evidence="10">Belongs to the kinesin light chain family.</text>
</comment>
<keyword evidence="10" id="KW-0505">Motor protein</keyword>
<evidence type="ECO:0000313" key="15">
    <source>
        <dbReference type="EMBL" id="CAF1645050.1"/>
    </source>
</evidence>
<reference evidence="16" key="1">
    <citation type="submission" date="2021-02" db="EMBL/GenBank/DDBJ databases">
        <authorList>
            <person name="Nowell W R."/>
        </authorList>
    </citation>
    <scope>NUCLEOTIDE SEQUENCE</scope>
</reference>
<feature type="repeat" description="TPR" evidence="8">
    <location>
        <begin position="413"/>
        <end position="446"/>
    </location>
</feature>
<gene>
    <name evidence="11" type="ORF">BJG266_LOCUS43296</name>
    <name evidence="12" type="ORF">BJG266_LOCUS43299</name>
    <name evidence="13" type="ORF">BJG266_LOCUS43302</name>
    <name evidence="14" type="ORF">BJG266_LOCUS43305</name>
    <name evidence="15" type="ORF">QVE165_LOCUS60210</name>
    <name evidence="16" type="ORF">QVE165_LOCUS60213</name>
    <name evidence="17" type="ORF">QVE165_LOCUS60217</name>
    <name evidence="18" type="ORF">QVE165_LOCUS60220</name>
</gene>
<dbReference type="Pfam" id="PF01129">
    <property type="entry name" value="ART"/>
    <property type="match status" value="1"/>
</dbReference>
<accession>A0A816DY25</accession>
<evidence type="ECO:0000256" key="3">
    <source>
        <dbReference type="ARBA" id="ARBA00022679"/>
    </source>
</evidence>
<dbReference type="PRINTS" id="PR00381">
    <property type="entry name" value="KINESINLIGHT"/>
</dbReference>
<dbReference type="AlphaFoldDB" id="A0A816DY25"/>
<keyword evidence="4" id="KW-0548">Nucleotidyltransferase</keyword>
<dbReference type="EMBL" id="CAJNOM010003392">
    <property type="protein sequence ID" value="CAF1645091.1"/>
    <property type="molecule type" value="Genomic_DNA"/>
</dbReference>
<keyword evidence="5" id="KW-0677">Repeat</keyword>
<feature type="non-terminal residue" evidence="16">
    <location>
        <position position="751"/>
    </location>
</feature>
<dbReference type="Gene3D" id="3.90.176.10">
    <property type="entry name" value="Toxin ADP-ribosyltransferase, Chain A, domain 1"/>
    <property type="match status" value="1"/>
</dbReference>
<dbReference type="PROSITE" id="PS50293">
    <property type="entry name" value="TPR_REGION"/>
    <property type="match status" value="5"/>
</dbReference>
<evidence type="ECO:0000313" key="14">
    <source>
        <dbReference type="EMBL" id="CAF1503436.1"/>
    </source>
</evidence>
<evidence type="ECO:0000256" key="4">
    <source>
        <dbReference type="ARBA" id="ARBA00022695"/>
    </source>
</evidence>
<organism evidence="16 19">
    <name type="scientific">Adineta steineri</name>
    <dbReference type="NCBI Taxonomy" id="433720"/>
    <lineage>
        <taxon>Eukaryota</taxon>
        <taxon>Metazoa</taxon>
        <taxon>Spiralia</taxon>
        <taxon>Gnathifera</taxon>
        <taxon>Rotifera</taxon>
        <taxon>Eurotatoria</taxon>
        <taxon>Bdelloidea</taxon>
        <taxon>Adinetida</taxon>
        <taxon>Adinetidae</taxon>
        <taxon>Adineta</taxon>
    </lineage>
</organism>
<evidence type="ECO:0000256" key="5">
    <source>
        <dbReference type="ARBA" id="ARBA00022737"/>
    </source>
</evidence>
<evidence type="ECO:0000256" key="1">
    <source>
        <dbReference type="ARBA" id="ARBA00009558"/>
    </source>
</evidence>
<evidence type="ECO:0000256" key="6">
    <source>
        <dbReference type="ARBA" id="ARBA00022803"/>
    </source>
</evidence>
<dbReference type="OrthoDB" id="7103806at2759"/>
<sequence length="751" mass="86665">MDLKPSKQSGKSSHVRQRRQRMIHSCLFLWVDGSIEQINEDYENTLKQIRTVTGDVNVFTERDACIDFLTDAQEDIKSFLIVKDTMFQQIMLLINDIPQLDGVYVLNDTEILHEQWVQKCDKVKSIHSNIDDLCQKLQIRSKQSNQDSIPMSFLTASAITSTGDLNQLEPTFMYTQIFKDILLDMEHGKQAIKRFTTYCRHNDCLSPTNIDHFEKEYHAQSAIWWYTFPSNIYSILNYALRSMESDTIINMGFFIHDLHQQIQQLHQQQVHSYHGEPFIVYRGQGLSTANFEKLKKTEAGLISFNSFVSTSTKQDIAIGLAYSASENVDMVGILFIMFIDPYVKSTPFASIKEKSYFKEEDEILFSMHTVFRVLEIKQMHYNNQLYQIEVHLTSDEDPQLRLLTDRIREEVSGTGWQRLGLLLLKIGQFNKAEELYNVLLEQTPNEDEKLYYYSQLGMVYLNQGNYEKAISYHKQLLETREKTRPLYHPNSASSYNNIGSVYASMGEYSKALSFYKKALEIHEKTLPSNHPNLATSYNNTGSVYNQMGEYSKALSFYEKALEIREKTLPSNHPDLATSYSNIGYAYNKFGEYSKALSFYEKALEIHEKTLPSNHPDLATSYNNIGSVYNQMGEYSKALLYYEKDVTICQNTLHSIHPLLAASYNNIGYAYNKLGEYSKALSFYEKALEIREKTLPSNHPDLATSYSNIGSAYDKMAEYSKALSFYEKALKIWQKTLPSNHPDIGRSYNNIG</sequence>
<feature type="repeat" description="TPR" evidence="8">
    <location>
        <begin position="492"/>
        <end position="525"/>
    </location>
</feature>
<keyword evidence="10" id="KW-0206">Cytoskeleton</keyword>
<keyword evidence="3 9" id="KW-0808">Transferase</keyword>
<dbReference type="Pfam" id="PF13176">
    <property type="entry name" value="TPR_7"/>
    <property type="match status" value="1"/>
</dbReference>
<dbReference type="GO" id="GO:0016779">
    <property type="term" value="F:nucleotidyltransferase activity"/>
    <property type="evidence" value="ECO:0007669"/>
    <property type="project" value="UniProtKB-KW"/>
</dbReference>
<dbReference type="Proteomes" id="UP000663877">
    <property type="component" value="Unassembled WGS sequence"/>
</dbReference>
<evidence type="ECO:0000256" key="7">
    <source>
        <dbReference type="ARBA" id="ARBA00047597"/>
    </source>
</evidence>
<comment type="catalytic activity">
    <reaction evidence="7 9">
        <text>L-arginyl-[protein] + NAD(+) = N(omega)-(ADP-D-ribosyl)-L-arginyl-[protein] + nicotinamide + H(+)</text>
        <dbReference type="Rhea" id="RHEA:19149"/>
        <dbReference type="Rhea" id="RHEA-COMP:10532"/>
        <dbReference type="Rhea" id="RHEA-COMP:15087"/>
        <dbReference type="ChEBI" id="CHEBI:15378"/>
        <dbReference type="ChEBI" id="CHEBI:17154"/>
        <dbReference type="ChEBI" id="CHEBI:29965"/>
        <dbReference type="ChEBI" id="CHEBI:57540"/>
        <dbReference type="ChEBI" id="CHEBI:142554"/>
        <dbReference type="EC" id="2.4.2.31"/>
    </reaction>
</comment>
<dbReference type="SMART" id="SM00028">
    <property type="entry name" value="TPR"/>
    <property type="match status" value="8"/>
</dbReference>
<protein>
    <recommendedName>
        <fullName evidence="9 10">Multifunctional fusion protein</fullName>
    </recommendedName>
    <domain>
        <recommendedName>
            <fullName evidence="9">NAD(P)(+)--arginine ADP-ribosyltransferase</fullName>
            <ecNumber evidence="9">2.4.2.31</ecNumber>
        </recommendedName>
        <alternativeName>
            <fullName evidence="9">Mono(ADP-ribosyl)transferase</fullName>
        </alternativeName>
    </domain>
    <domain>
        <recommendedName>
            <fullName evidence="10">Kinesin light chain</fullName>
        </recommendedName>
    </domain>
</protein>
<evidence type="ECO:0000313" key="19">
    <source>
        <dbReference type="Proteomes" id="UP000663832"/>
    </source>
</evidence>
<keyword evidence="6 8" id="KW-0802">TPR repeat</keyword>
<dbReference type="EMBL" id="CAJNOI010003048">
    <property type="protein sequence ID" value="CAF1503331.1"/>
    <property type="molecule type" value="Genomic_DNA"/>
</dbReference>
<keyword evidence="9" id="KW-0521">NADP</keyword>
<dbReference type="GO" id="GO:0005874">
    <property type="term" value="C:microtubule"/>
    <property type="evidence" value="ECO:0007669"/>
    <property type="project" value="UniProtKB-UniRule"/>
</dbReference>
<feature type="repeat" description="TPR" evidence="8">
    <location>
        <begin position="576"/>
        <end position="609"/>
    </location>
</feature>
<evidence type="ECO:0000313" key="16">
    <source>
        <dbReference type="EMBL" id="CAF1645064.1"/>
    </source>
</evidence>
<evidence type="ECO:0000256" key="10">
    <source>
        <dbReference type="RuleBase" id="RU367020"/>
    </source>
</evidence>
<evidence type="ECO:0000313" key="17">
    <source>
        <dbReference type="EMBL" id="CAF1645081.1"/>
    </source>
</evidence>
<dbReference type="PANTHER" id="PTHR45641:SF1">
    <property type="entry name" value="AAA+ ATPASE DOMAIN-CONTAINING PROTEIN"/>
    <property type="match status" value="1"/>
</dbReference>